<dbReference type="AlphaFoldDB" id="A0A034VGS9"/>
<name>A0A034VGS9_BACDO</name>
<protein>
    <submittedName>
        <fullName evidence="1">Uncharacterized protein</fullName>
    </submittedName>
</protein>
<organism evidence="1">
    <name type="scientific">Bactrocera dorsalis</name>
    <name type="common">Oriental fruit fly</name>
    <name type="synonym">Dacus dorsalis</name>
    <dbReference type="NCBI Taxonomy" id="27457"/>
    <lineage>
        <taxon>Eukaryota</taxon>
        <taxon>Metazoa</taxon>
        <taxon>Ecdysozoa</taxon>
        <taxon>Arthropoda</taxon>
        <taxon>Hexapoda</taxon>
        <taxon>Insecta</taxon>
        <taxon>Pterygota</taxon>
        <taxon>Neoptera</taxon>
        <taxon>Endopterygota</taxon>
        <taxon>Diptera</taxon>
        <taxon>Brachycera</taxon>
        <taxon>Muscomorpha</taxon>
        <taxon>Tephritoidea</taxon>
        <taxon>Tephritidae</taxon>
        <taxon>Bactrocera</taxon>
        <taxon>Bactrocera</taxon>
    </lineage>
</organism>
<proteinExistence type="predicted"/>
<sequence>MCTCRKRVDDYQRSSYNNENSQRKLHKSTNRIGIDVVKNSSKTACNVPSQKRMPGTACLNTMLYRQKMRRKACPNKSTVRKRRTKRRAKCKTRIKEAPSIPFTACFVSDGLSSSGTADKDSKFNWRPLGPALRAAYTFEPELGVINSGCRRCDPNPSAPESPVGLRVQQGIGVSGDPRYGGTVDFRPPVYVAKGGDGSRTKGGIAVAGIRMRNKTFSAQAASCGNSGYNEACKPYLGLLYAKEQIFQSPFAQYGGIVNYRVAHGDQKVSPKLRTKLTSTKEKQEFAWLINDLSKHYTYVNDDEAMEEYEMQTRMLEDLQSVNSLTF</sequence>
<accession>A0A034VGS9</accession>
<evidence type="ECO:0000313" key="1">
    <source>
        <dbReference type="EMBL" id="JAC41000.1"/>
    </source>
</evidence>
<reference evidence="1" key="1">
    <citation type="journal article" date="2014" name="BMC Genomics">
        <title>Characterizing the developmental transcriptome of the oriental fruit fly, Bactrocera dorsalis (Diptera: Tephritidae) through comparative genomic analysis with Drosophila melanogaster utilizing modENCODE datasets.</title>
        <authorList>
            <person name="Geib S.M."/>
            <person name="Calla B."/>
            <person name="Hall B."/>
            <person name="Hou S."/>
            <person name="Manoukis N.C."/>
        </authorList>
    </citation>
    <scope>NUCLEOTIDE SEQUENCE</scope>
    <source>
        <strain evidence="1">Punador</strain>
    </source>
</reference>
<dbReference type="EMBL" id="GAKP01017952">
    <property type="protein sequence ID" value="JAC41000.1"/>
    <property type="molecule type" value="Transcribed_RNA"/>
</dbReference>
<dbReference type="EMBL" id="GAKP01017954">
    <property type="protein sequence ID" value="JAC40998.1"/>
    <property type="molecule type" value="Transcribed_RNA"/>
</dbReference>